<evidence type="ECO:0000256" key="3">
    <source>
        <dbReference type="ARBA" id="ARBA00022801"/>
    </source>
</evidence>
<reference evidence="8" key="1">
    <citation type="journal article" date="2019" name="Int. J. Syst. Evol. Microbiol.">
        <title>The Global Catalogue of Microorganisms (GCM) 10K type strain sequencing project: providing services to taxonomists for standard genome sequencing and annotation.</title>
        <authorList>
            <consortium name="The Broad Institute Genomics Platform"/>
            <consortium name="The Broad Institute Genome Sequencing Center for Infectious Disease"/>
            <person name="Wu L."/>
            <person name="Ma J."/>
        </authorList>
    </citation>
    <scope>NUCLEOTIDE SEQUENCE [LARGE SCALE GENOMIC DNA]</scope>
    <source>
        <strain evidence="8">ICMP 6774ER</strain>
    </source>
</reference>
<dbReference type="InterPro" id="IPR036813">
    <property type="entry name" value="Tachylectin2_sf"/>
</dbReference>
<evidence type="ECO:0000313" key="8">
    <source>
        <dbReference type="Proteomes" id="UP001597368"/>
    </source>
</evidence>
<feature type="chain" id="PRO_5047108973" evidence="5">
    <location>
        <begin position="27"/>
        <end position="574"/>
    </location>
</feature>
<feature type="domain" description="NlpC/P60" evidence="6">
    <location>
        <begin position="407"/>
        <end position="574"/>
    </location>
</feature>
<dbReference type="Pfam" id="PF00877">
    <property type="entry name" value="NLPC_P60"/>
    <property type="match status" value="1"/>
</dbReference>
<keyword evidence="8" id="KW-1185">Reference proteome</keyword>
<dbReference type="InterPro" id="IPR000064">
    <property type="entry name" value="NLP_P60_dom"/>
</dbReference>
<evidence type="ECO:0000256" key="4">
    <source>
        <dbReference type="ARBA" id="ARBA00022807"/>
    </source>
</evidence>
<comment type="similarity">
    <text evidence="1">Belongs to the peptidase C40 family.</text>
</comment>
<dbReference type="Proteomes" id="UP001597368">
    <property type="component" value="Unassembled WGS sequence"/>
</dbReference>
<keyword evidence="3" id="KW-0378">Hydrolase</keyword>
<evidence type="ECO:0000256" key="5">
    <source>
        <dbReference type="SAM" id="SignalP"/>
    </source>
</evidence>
<evidence type="ECO:0000256" key="2">
    <source>
        <dbReference type="ARBA" id="ARBA00022670"/>
    </source>
</evidence>
<evidence type="ECO:0000259" key="6">
    <source>
        <dbReference type="PROSITE" id="PS51935"/>
    </source>
</evidence>
<dbReference type="RefSeq" id="WP_379575797.1">
    <property type="nucleotide sequence ID" value="NZ_JBHUFV010000046.1"/>
</dbReference>
<dbReference type="SUPFAM" id="SSF50934">
    <property type="entry name" value="Tachylectin-2"/>
    <property type="match status" value="1"/>
</dbReference>
<comment type="caution">
    <text evidence="7">The sequence shown here is derived from an EMBL/GenBank/DDBJ whole genome shotgun (WGS) entry which is preliminary data.</text>
</comment>
<gene>
    <name evidence="7" type="ORF">ACFSKW_29840</name>
</gene>
<dbReference type="Gene3D" id="3.90.1720.10">
    <property type="entry name" value="endopeptidase domain like (from Nostoc punctiforme)"/>
    <property type="match status" value="1"/>
</dbReference>
<dbReference type="Gene3D" id="2.20.25.650">
    <property type="entry name" value="Tachylectin-2-like"/>
    <property type="match status" value="1"/>
</dbReference>
<proteinExistence type="inferred from homology"/>
<feature type="signal peptide" evidence="5">
    <location>
        <begin position="1"/>
        <end position="26"/>
    </location>
</feature>
<dbReference type="InterPro" id="IPR023294">
    <property type="entry name" value="Tachylectin2"/>
</dbReference>
<evidence type="ECO:0000313" key="7">
    <source>
        <dbReference type="EMBL" id="MFD1935680.1"/>
    </source>
</evidence>
<dbReference type="SUPFAM" id="SSF54001">
    <property type="entry name" value="Cysteine proteinases"/>
    <property type="match status" value="1"/>
</dbReference>
<dbReference type="InterPro" id="IPR038765">
    <property type="entry name" value="Papain-like_cys_pep_sf"/>
</dbReference>
<keyword evidence="5" id="KW-0732">Signal</keyword>
<accession>A0ABW4T3H2</accession>
<name>A0ABW4T3H2_9ACTN</name>
<keyword evidence="2" id="KW-0645">Protease</keyword>
<organism evidence="7 8">
    <name type="scientific">Nonomuraea mangrovi</name>
    <dbReference type="NCBI Taxonomy" id="2316207"/>
    <lineage>
        <taxon>Bacteria</taxon>
        <taxon>Bacillati</taxon>
        <taxon>Actinomycetota</taxon>
        <taxon>Actinomycetes</taxon>
        <taxon>Streptosporangiales</taxon>
        <taxon>Streptosporangiaceae</taxon>
        <taxon>Nonomuraea</taxon>
    </lineage>
</organism>
<dbReference type="PROSITE" id="PS51935">
    <property type="entry name" value="NLPC_P60"/>
    <property type="match status" value="1"/>
</dbReference>
<protein>
    <submittedName>
        <fullName evidence="7">Tachylectin-related carbohydrate-binding protein</fullName>
    </submittedName>
</protein>
<keyword evidence="4" id="KW-0788">Thiol protease</keyword>
<sequence>MRDLGALVASLVVGAGLVGVPLPASAATTPVTCSAVVPVYAVDSGGKLRWYGHRQGASGADAWADGSGREIGHGWNTLTKVFSGGAGVIYAIDRDGDLKWYRHLAPSTGEEGWAPGKRTVIGTGWHDIVDAVSTGSGVIYTLDRSGDLRWYRHLSPTTGAEGWAAGSGKVIRSGWTAVTRLMTGRDGTLYGVNTKGYVRWYRHTDPRGGGTAFGEGTGLVVGEGWDGYRSMSAAGGGVMYGLDLTGRLWWERHADPLAGAPVWQARRTARTGLAGLTSVFADATACAANTSFSGYAAGRQGQTLAYRNGRVRAAFTVGARTALTFGDLRTLTEANSKASVATRARVSLLPAPWALGAPWAGEWLDRPRDAGEEDLLAIATQYLAQAPDRTKDGLRYAGDADYGPLLADGTRQEGSDFNDYLGVPWSYPGKTDAPEAKQKGALDCSGFVRMVFGYRGGLPLGVEGAMPAGALPRRAVEMAEDTAPGVTVIDGKGAKPASYADLQPGDLLFWDGSSDDGTAIDHVGVYLGIDSTGRHRFVSSRKSVNGPTLADVGGPSTLDGEMLYDRSWRKARRI</sequence>
<dbReference type="Pfam" id="PF14517">
    <property type="entry name" value="Tachylectin"/>
    <property type="match status" value="1"/>
</dbReference>
<dbReference type="Gene3D" id="2.115.10.10">
    <property type="entry name" value="Tachylectin 2"/>
    <property type="match status" value="1"/>
</dbReference>
<dbReference type="EMBL" id="JBHUFV010000046">
    <property type="protein sequence ID" value="MFD1935680.1"/>
    <property type="molecule type" value="Genomic_DNA"/>
</dbReference>
<evidence type="ECO:0000256" key="1">
    <source>
        <dbReference type="ARBA" id="ARBA00007074"/>
    </source>
</evidence>